<dbReference type="Pfam" id="PF13977">
    <property type="entry name" value="TetR_C_6"/>
    <property type="match status" value="1"/>
</dbReference>
<accession>A0A5J6MHB4</accession>
<evidence type="ECO:0000256" key="2">
    <source>
        <dbReference type="ARBA" id="ARBA00023015"/>
    </source>
</evidence>
<dbReference type="InterPro" id="IPR036271">
    <property type="entry name" value="Tet_transcr_reg_TetR-rel_C_sf"/>
</dbReference>
<keyword evidence="4" id="KW-0804">Transcription</keyword>
<dbReference type="Proteomes" id="UP000326202">
    <property type="component" value="Chromosome"/>
</dbReference>
<feature type="DNA-binding region" description="H-T-H motif" evidence="5">
    <location>
        <begin position="59"/>
        <end position="78"/>
    </location>
</feature>
<keyword evidence="2" id="KW-0805">Transcription regulation</keyword>
<keyword evidence="1" id="KW-0678">Repressor</keyword>
<dbReference type="SUPFAM" id="SSF46689">
    <property type="entry name" value="Homeodomain-like"/>
    <property type="match status" value="1"/>
</dbReference>
<evidence type="ECO:0000313" key="7">
    <source>
        <dbReference type="EMBL" id="QEX16834.1"/>
    </source>
</evidence>
<evidence type="ECO:0000256" key="5">
    <source>
        <dbReference type="PROSITE-ProRule" id="PRU00335"/>
    </source>
</evidence>
<dbReference type="AlphaFoldDB" id="A0A5J6MHB4"/>
<dbReference type="PRINTS" id="PR00455">
    <property type="entry name" value="HTHTETR"/>
</dbReference>
<dbReference type="GO" id="GO:0003700">
    <property type="term" value="F:DNA-binding transcription factor activity"/>
    <property type="evidence" value="ECO:0007669"/>
    <property type="project" value="TreeGrafter"/>
</dbReference>
<dbReference type="InterPro" id="IPR050109">
    <property type="entry name" value="HTH-type_TetR-like_transc_reg"/>
</dbReference>
<gene>
    <name evidence="7" type="ORF">FRZ44_21290</name>
</gene>
<keyword evidence="8" id="KW-1185">Reference proteome</keyword>
<evidence type="ECO:0000256" key="1">
    <source>
        <dbReference type="ARBA" id="ARBA00022491"/>
    </source>
</evidence>
<dbReference type="PANTHER" id="PTHR30055:SF228">
    <property type="entry name" value="TRANSCRIPTIONAL REGULATOR-RELATED"/>
    <property type="match status" value="1"/>
</dbReference>
<dbReference type="PROSITE" id="PS50977">
    <property type="entry name" value="HTH_TETR_2"/>
    <property type="match status" value="1"/>
</dbReference>
<sequence length="234" mass="25935">MAPPRPRQSTGRKARARIPLRQTAATHKARTRKAPLDRKQEIVEASIAVLAEQGYAAFTLARVAQAAGVSTALIIVHFKGKERLLTEVLKRLGQSYYGALHASQFGTRGGPADLLWSLVEAEFADESFPPRHFAAWKTFWTETEARRAYVALFAPQALHFLELTTELCRRIVAEGHYPDHDPVVAARLIDTLLGGLWIDMTVAPKPLTVEQARLAARAQLALVFPQHFTAKGPR</sequence>
<dbReference type="GO" id="GO:0000976">
    <property type="term" value="F:transcription cis-regulatory region binding"/>
    <property type="evidence" value="ECO:0007669"/>
    <property type="project" value="TreeGrafter"/>
</dbReference>
<dbReference type="Gene3D" id="1.10.357.10">
    <property type="entry name" value="Tetracycline Repressor, domain 2"/>
    <property type="match status" value="1"/>
</dbReference>
<evidence type="ECO:0000256" key="4">
    <source>
        <dbReference type="ARBA" id="ARBA00023163"/>
    </source>
</evidence>
<evidence type="ECO:0000313" key="8">
    <source>
        <dbReference type="Proteomes" id="UP000326202"/>
    </source>
</evidence>
<reference evidence="7 8" key="1">
    <citation type="submission" date="2019-08" db="EMBL/GenBank/DDBJ databases">
        <title>Hyperibacter terrae gen. nov., sp. nov. and Hyperibacter viscosus sp. nov., two new members in the family Rhodospirillaceae isolated from the rhizosphere of Hypericum perforatum.</title>
        <authorList>
            <person name="Noviana Z."/>
        </authorList>
    </citation>
    <scope>NUCLEOTIDE SEQUENCE [LARGE SCALE GENOMIC DNA]</scope>
    <source>
        <strain evidence="7 8">R5913</strain>
    </source>
</reference>
<evidence type="ECO:0000256" key="3">
    <source>
        <dbReference type="ARBA" id="ARBA00023125"/>
    </source>
</evidence>
<dbReference type="InterPro" id="IPR039538">
    <property type="entry name" value="BetI_C"/>
</dbReference>
<dbReference type="KEGG" id="htq:FRZ44_21290"/>
<keyword evidence="3 5" id="KW-0238">DNA-binding</keyword>
<organism evidence="7 8">
    <name type="scientific">Hypericibacter terrae</name>
    <dbReference type="NCBI Taxonomy" id="2602015"/>
    <lineage>
        <taxon>Bacteria</taxon>
        <taxon>Pseudomonadati</taxon>
        <taxon>Pseudomonadota</taxon>
        <taxon>Alphaproteobacteria</taxon>
        <taxon>Rhodospirillales</taxon>
        <taxon>Dongiaceae</taxon>
        <taxon>Hypericibacter</taxon>
    </lineage>
</organism>
<protein>
    <recommendedName>
        <fullName evidence="6">HTH tetR-type domain-containing protein</fullName>
    </recommendedName>
</protein>
<dbReference type="SUPFAM" id="SSF48498">
    <property type="entry name" value="Tetracyclin repressor-like, C-terminal domain"/>
    <property type="match status" value="1"/>
</dbReference>
<proteinExistence type="predicted"/>
<name>A0A5J6MHB4_9PROT</name>
<feature type="domain" description="HTH tetR-type" evidence="6">
    <location>
        <begin position="36"/>
        <end position="96"/>
    </location>
</feature>
<evidence type="ECO:0000259" key="6">
    <source>
        <dbReference type="PROSITE" id="PS50977"/>
    </source>
</evidence>
<dbReference type="Pfam" id="PF00440">
    <property type="entry name" value="TetR_N"/>
    <property type="match status" value="1"/>
</dbReference>
<dbReference type="InterPro" id="IPR001647">
    <property type="entry name" value="HTH_TetR"/>
</dbReference>
<dbReference type="PANTHER" id="PTHR30055">
    <property type="entry name" value="HTH-TYPE TRANSCRIPTIONAL REGULATOR RUTR"/>
    <property type="match status" value="1"/>
</dbReference>
<dbReference type="InterPro" id="IPR009057">
    <property type="entry name" value="Homeodomain-like_sf"/>
</dbReference>
<dbReference type="EMBL" id="CP042906">
    <property type="protein sequence ID" value="QEX16834.1"/>
    <property type="molecule type" value="Genomic_DNA"/>
</dbReference>
<dbReference type="RefSeq" id="WP_191908525.1">
    <property type="nucleotide sequence ID" value="NZ_CP042906.1"/>
</dbReference>